<keyword evidence="2" id="KW-0677">Repeat</keyword>
<dbReference type="PANTHER" id="PTHR46128:SF329">
    <property type="entry name" value="MITOCHONDRIAL GROUP I INTRON SPLICING FACTOR DMR1"/>
    <property type="match status" value="1"/>
</dbReference>
<dbReference type="InterPro" id="IPR057027">
    <property type="entry name" value="TPR_mt"/>
</dbReference>
<evidence type="ECO:0000313" key="7">
    <source>
        <dbReference type="Proteomes" id="UP000039324"/>
    </source>
</evidence>
<dbReference type="NCBIfam" id="TIGR00756">
    <property type="entry name" value="PPR"/>
    <property type="match status" value="2"/>
</dbReference>
<dbReference type="STRING" id="37360.A0A0G4J4P3"/>
<dbReference type="PANTHER" id="PTHR46128">
    <property type="entry name" value="MITOCHONDRIAL GROUP I INTRON SPLICING FACTOR CCM1"/>
    <property type="match status" value="1"/>
</dbReference>
<dbReference type="InterPro" id="IPR050872">
    <property type="entry name" value="PPR_P_subfamily"/>
</dbReference>
<organism evidence="6 7">
    <name type="scientific">Plasmodiophora brassicae</name>
    <name type="common">Clubroot disease agent</name>
    <dbReference type="NCBI Taxonomy" id="37360"/>
    <lineage>
        <taxon>Eukaryota</taxon>
        <taxon>Sar</taxon>
        <taxon>Rhizaria</taxon>
        <taxon>Endomyxa</taxon>
        <taxon>Phytomyxea</taxon>
        <taxon>Plasmodiophorida</taxon>
        <taxon>Plasmodiophoridae</taxon>
        <taxon>Plasmodiophora</taxon>
    </lineage>
</organism>
<dbReference type="Pfam" id="PF01535">
    <property type="entry name" value="PPR"/>
    <property type="match status" value="5"/>
</dbReference>
<evidence type="ECO:0000256" key="1">
    <source>
        <dbReference type="ARBA" id="ARBA00007626"/>
    </source>
</evidence>
<dbReference type="SUPFAM" id="SSF48452">
    <property type="entry name" value="TPR-like"/>
    <property type="match status" value="1"/>
</dbReference>
<dbReference type="OMA" id="DGFCKGA"/>
<evidence type="ECO:0000259" key="5">
    <source>
        <dbReference type="Pfam" id="PF23276"/>
    </source>
</evidence>
<protein>
    <recommendedName>
        <fullName evidence="5">Pentatricopeptide repeat-containing protein-mitochondrial domain-containing protein</fullName>
    </recommendedName>
</protein>
<dbReference type="InterPro" id="IPR011990">
    <property type="entry name" value="TPR-like_helical_dom_sf"/>
</dbReference>
<feature type="domain" description="Pentatricopeptide repeat-containing protein-mitochondrial" evidence="5">
    <location>
        <begin position="487"/>
        <end position="576"/>
    </location>
</feature>
<dbReference type="AlphaFoldDB" id="A0A0G4J4P3"/>
<evidence type="ECO:0000256" key="4">
    <source>
        <dbReference type="SAM" id="MobiDB-lite"/>
    </source>
</evidence>
<dbReference type="PROSITE" id="PS51375">
    <property type="entry name" value="PPR"/>
    <property type="match status" value="3"/>
</dbReference>
<dbReference type="Proteomes" id="UP000039324">
    <property type="component" value="Unassembled WGS sequence"/>
</dbReference>
<feature type="region of interest" description="Disordered" evidence="4">
    <location>
        <begin position="1"/>
        <end position="22"/>
    </location>
</feature>
<evidence type="ECO:0000256" key="2">
    <source>
        <dbReference type="ARBA" id="ARBA00022737"/>
    </source>
</evidence>
<sequence>MRRVRGHAARLPGRGRASSADSNADVGDFFRRPSVSHAVHILQRDADAERGWAVFRHVVDCRLAPRAPFFTRMLQFCQRTLPSKAPDVMRAAFDQGVSVNETLFCLYLGACRQADPPLLRDALDLYRQVGPRTHNVICSLAGICRACQQPESALALVQDAIEHRLHMTEVLLSVFAACCAEAQSARAADTAKRLADLISSGQLPPYRNHPLYANLAKALLSQGRFDDAIAMIRLLDSIGMPPAQQLFGVIIGALAKAGRIEQAMAVFQTMVARGTSLVPQVFTSLVAACGSCSALQAVQTLYAYACNTEPALLQDAFVVNAFISGFARCCRLDLAQQLFRKCTSPHVSTYNTMIAAYSNNGDTFAAVNIFEEAKRTGSQELPIEMLCNMLCVFAKGDRVAEAMDMFDQIQQRNVRVDPAVLACLVAACGRDRQLDSLVRLHRFADSDLPLLHDAFVLGAFITSYGQCNRLDTAEDLFRSVQGRCSEPSSFIALIGAYATNGMVPQALDMWSELKRNSLHPTAAEYANLVASFSKSDAVVEALDVFEQLVKCVPDVDPRLLSVLIAACSRVQNVDAINRLHEYAVRKNLLETNNVLASAFTSAFGCCRPCGIAASANDATGPGRSALLQHVKLSRCSLATNVSSSDAQRVCHAEAVRALQ</sequence>
<gene>
    <name evidence="6" type="ORF">PBRA_002491</name>
</gene>
<accession>A0A0G4J4P3</accession>
<dbReference type="OrthoDB" id="185373at2759"/>
<reference evidence="6 7" key="1">
    <citation type="submission" date="2015-02" db="EMBL/GenBank/DDBJ databases">
        <authorList>
            <person name="Chooi Y.-H."/>
        </authorList>
    </citation>
    <scope>NUCLEOTIDE SEQUENCE [LARGE SCALE GENOMIC DNA]</scope>
    <source>
        <strain evidence="6">E3</strain>
    </source>
</reference>
<evidence type="ECO:0000313" key="6">
    <source>
        <dbReference type="EMBL" id="CEP02226.1"/>
    </source>
</evidence>
<name>A0A0G4J4P3_PLABS</name>
<dbReference type="Gene3D" id="1.25.40.10">
    <property type="entry name" value="Tetratricopeptide repeat domain"/>
    <property type="match status" value="3"/>
</dbReference>
<keyword evidence="7" id="KW-1185">Reference proteome</keyword>
<dbReference type="InterPro" id="IPR002885">
    <property type="entry name" value="PPR_rpt"/>
</dbReference>
<evidence type="ECO:0000256" key="3">
    <source>
        <dbReference type="PROSITE-ProRule" id="PRU00708"/>
    </source>
</evidence>
<proteinExistence type="inferred from homology"/>
<feature type="repeat" description="PPR" evidence="3">
    <location>
        <begin position="243"/>
        <end position="277"/>
    </location>
</feature>
<feature type="repeat" description="PPR" evidence="3">
    <location>
        <begin position="346"/>
        <end position="380"/>
    </location>
</feature>
<comment type="similarity">
    <text evidence="1">Belongs to the PPR family. P subfamily.</text>
</comment>
<dbReference type="Pfam" id="PF23276">
    <property type="entry name" value="TPR_24"/>
    <property type="match status" value="1"/>
</dbReference>
<dbReference type="EMBL" id="CDSF01000122">
    <property type="protein sequence ID" value="CEP02226.1"/>
    <property type="molecule type" value="Genomic_DNA"/>
</dbReference>
<feature type="repeat" description="PPR" evidence="3">
    <location>
        <begin position="486"/>
        <end position="520"/>
    </location>
</feature>